<evidence type="ECO:0000313" key="3">
    <source>
        <dbReference type="Proteomes" id="UP000271974"/>
    </source>
</evidence>
<evidence type="ECO:0000256" key="1">
    <source>
        <dbReference type="SAM" id="Phobius"/>
    </source>
</evidence>
<proteinExistence type="predicted"/>
<dbReference type="OrthoDB" id="6219138at2759"/>
<reference evidence="2 3" key="1">
    <citation type="submission" date="2019-01" db="EMBL/GenBank/DDBJ databases">
        <title>A draft genome assembly of the solar-powered sea slug Elysia chlorotica.</title>
        <authorList>
            <person name="Cai H."/>
            <person name="Li Q."/>
            <person name="Fang X."/>
            <person name="Li J."/>
            <person name="Curtis N.E."/>
            <person name="Altenburger A."/>
            <person name="Shibata T."/>
            <person name="Feng M."/>
            <person name="Maeda T."/>
            <person name="Schwartz J.A."/>
            <person name="Shigenobu S."/>
            <person name="Lundholm N."/>
            <person name="Nishiyama T."/>
            <person name="Yang H."/>
            <person name="Hasebe M."/>
            <person name="Li S."/>
            <person name="Pierce S.K."/>
            <person name="Wang J."/>
        </authorList>
    </citation>
    <scope>NUCLEOTIDE SEQUENCE [LARGE SCALE GENOMIC DNA]</scope>
    <source>
        <strain evidence="2">EC2010</strain>
        <tissue evidence="2">Whole organism of an adult</tissue>
    </source>
</reference>
<organism evidence="2 3">
    <name type="scientific">Elysia chlorotica</name>
    <name type="common">Eastern emerald elysia</name>
    <name type="synonym">Sea slug</name>
    <dbReference type="NCBI Taxonomy" id="188477"/>
    <lineage>
        <taxon>Eukaryota</taxon>
        <taxon>Metazoa</taxon>
        <taxon>Spiralia</taxon>
        <taxon>Lophotrochozoa</taxon>
        <taxon>Mollusca</taxon>
        <taxon>Gastropoda</taxon>
        <taxon>Heterobranchia</taxon>
        <taxon>Euthyneura</taxon>
        <taxon>Panpulmonata</taxon>
        <taxon>Sacoglossa</taxon>
        <taxon>Placobranchoidea</taxon>
        <taxon>Plakobranchidae</taxon>
        <taxon>Elysia</taxon>
    </lineage>
</organism>
<keyword evidence="1" id="KW-1133">Transmembrane helix</keyword>
<evidence type="ECO:0000313" key="2">
    <source>
        <dbReference type="EMBL" id="RUS75205.1"/>
    </source>
</evidence>
<name>A0A3S0ZBP5_ELYCH</name>
<protein>
    <submittedName>
        <fullName evidence="2">Uncharacterized protein</fullName>
    </submittedName>
</protein>
<dbReference type="Proteomes" id="UP000271974">
    <property type="component" value="Unassembled WGS sequence"/>
</dbReference>
<accession>A0A3S0ZBP5</accession>
<sequence>MDYASFTYKVTGDQTLEYPYYQSLTGPYFKGKDVESMEWTGCPVFQDLTNLCVESKKPWTCSCVTGEDDDLTFGFNMTVTKNMSGQPVWVEWRGPPVKKGREYVLPEIRAACPTIKTVEVKTSGDKSLGYLVADQDTVTFKFELSGNNSFHTLTGDTAPIIKYTTIKGDTETACVVFDAATGACVSKSGNDVCSCEKQKSGKYLITYIKTAKLDVSERALYMEWPGKPMVQTEKVTFPLIQVAGAPPPDAEEKAEEVQSAGMSTTLKILIGVGIAALIIAVGGAVAYFTMFSGTGNQVEAA</sequence>
<keyword evidence="1" id="KW-0472">Membrane</keyword>
<dbReference type="AlphaFoldDB" id="A0A3S0ZBP5"/>
<feature type="transmembrane region" description="Helical" evidence="1">
    <location>
        <begin position="268"/>
        <end position="288"/>
    </location>
</feature>
<gene>
    <name evidence="2" type="ORF">EGW08_017042</name>
</gene>
<comment type="caution">
    <text evidence="2">The sequence shown here is derived from an EMBL/GenBank/DDBJ whole genome shotgun (WGS) entry which is preliminary data.</text>
</comment>
<keyword evidence="1" id="KW-0812">Transmembrane</keyword>
<dbReference type="EMBL" id="RQTK01000763">
    <property type="protein sequence ID" value="RUS75205.1"/>
    <property type="molecule type" value="Genomic_DNA"/>
</dbReference>
<keyword evidence="3" id="KW-1185">Reference proteome</keyword>